<keyword evidence="3" id="KW-1185">Reference proteome</keyword>
<feature type="region of interest" description="Disordered" evidence="1">
    <location>
        <begin position="48"/>
        <end position="68"/>
    </location>
</feature>
<feature type="compositionally biased region" description="Basic and acidic residues" evidence="1">
    <location>
        <begin position="59"/>
        <end position="68"/>
    </location>
</feature>
<accession>A0ABD3P4E1</accession>
<reference evidence="2 3" key="1">
    <citation type="submission" date="2024-10" db="EMBL/GenBank/DDBJ databases">
        <title>Updated reference genomes for cyclostephanoid diatoms.</title>
        <authorList>
            <person name="Roberts W.R."/>
            <person name="Alverson A.J."/>
        </authorList>
    </citation>
    <scope>NUCLEOTIDE SEQUENCE [LARGE SCALE GENOMIC DNA]</scope>
    <source>
        <strain evidence="2 3">AJA010-31</strain>
    </source>
</reference>
<dbReference type="AlphaFoldDB" id="A0ABD3P4E1"/>
<evidence type="ECO:0000313" key="3">
    <source>
        <dbReference type="Proteomes" id="UP001530400"/>
    </source>
</evidence>
<evidence type="ECO:0000313" key="2">
    <source>
        <dbReference type="EMBL" id="KAL3782758.1"/>
    </source>
</evidence>
<organism evidence="2 3">
    <name type="scientific">Cyclotella atomus</name>
    <dbReference type="NCBI Taxonomy" id="382360"/>
    <lineage>
        <taxon>Eukaryota</taxon>
        <taxon>Sar</taxon>
        <taxon>Stramenopiles</taxon>
        <taxon>Ochrophyta</taxon>
        <taxon>Bacillariophyta</taxon>
        <taxon>Coscinodiscophyceae</taxon>
        <taxon>Thalassiosirophycidae</taxon>
        <taxon>Stephanodiscales</taxon>
        <taxon>Stephanodiscaceae</taxon>
        <taxon>Cyclotella</taxon>
    </lineage>
</organism>
<evidence type="ECO:0000256" key="1">
    <source>
        <dbReference type="SAM" id="MobiDB-lite"/>
    </source>
</evidence>
<name>A0ABD3P4E1_9STRA</name>
<gene>
    <name evidence="2" type="ORF">ACHAWO_003748</name>
</gene>
<sequence length="101" mass="11125">MADPKSKPAIVFLHAQFEVPESSSFVLQKHHFTSADYKPALIGLEGEPPKPGDYTYSGMHDHGPLPKPKEGGVFASLIGLCQEAKKASDEYLTEVIEKEKR</sequence>
<dbReference type="Proteomes" id="UP001530400">
    <property type="component" value="Unassembled WGS sequence"/>
</dbReference>
<protein>
    <submittedName>
        <fullName evidence="2">Uncharacterized protein</fullName>
    </submittedName>
</protein>
<dbReference type="EMBL" id="JALLPJ020000795">
    <property type="protein sequence ID" value="KAL3782758.1"/>
    <property type="molecule type" value="Genomic_DNA"/>
</dbReference>
<proteinExistence type="predicted"/>
<comment type="caution">
    <text evidence="2">The sequence shown here is derived from an EMBL/GenBank/DDBJ whole genome shotgun (WGS) entry which is preliminary data.</text>
</comment>